<comment type="caution">
    <text evidence="4">The sequence shown here is derived from an EMBL/GenBank/DDBJ whole genome shotgun (WGS) entry which is preliminary data.</text>
</comment>
<evidence type="ECO:0000256" key="2">
    <source>
        <dbReference type="SAM" id="Phobius"/>
    </source>
</evidence>
<keyword evidence="5" id="KW-1185">Reference proteome</keyword>
<organism evidence="4 5">
    <name type="scientific">Longimycelium tulufanense</name>
    <dbReference type="NCBI Taxonomy" id="907463"/>
    <lineage>
        <taxon>Bacteria</taxon>
        <taxon>Bacillati</taxon>
        <taxon>Actinomycetota</taxon>
        <taxon>Actinomycetes</taxon>
        <taxon>Pseudonocardiales</taxon>
        <taxon>Pseudonocardiaceae</taxon>
        <taxon>Longimycelium</taxon>
    </lineage>
</organism>
<protein>
    <recommendedName>
        <fullName evidence="3">Low molecular weight protein antigen 6 PH domain-containing protein</fullName>
    </recommendedName>
</protein>
<reference evidence="4" key="2">
    <citation type="submission" date="2020-09" db="EMBL/GenBank/DDBJ databases">
        <authorList>
            <person name="Sun Q."/>
            <person name="Zhou Y."/>
        </authorList>
    </citation>
    <scope>NUCLEOTIDE SEQUENCE</scope>
    <source>
        <strain evidence="4">CGMCC 4.5737</strain>
    </source>
</reference>
<keyword evidence="2" id="KW-0472">Membrane</keyword>
<feature type="domain" description="Low molecular weight protein antigen 6 PH" evidence="3">
    <location>
        <begin position="71"/>
        <end position="137"/>
    </location>
</feature>
<accession>A0A8J3CA00</accession>
<reference evidence="4" key="1">
    <citation type="journal article" date="2014" name="Int. J. Syst. Evol. Microbiol.">
        <title>Complete genome sequence of Corynebacterium casei LMG S-19264T (=DSM 44701T), isolated from a smear-ripened cheese.</title>
        <authorList>
            <consortium name="US DOE Joint Genome Institute (JGI-PGF)"/>
            <person name="Walter F."/>
            <person name="Albersmeier A."/>
            <person name="Kalinowski J."/>
            <person name="Ruckert C."/>
        </authorList>
    </citation>
    <scope>NUCLEOTIDE SEQUENCE</scope>
    <source>
        <strain evidence="4">CGMCC 4.5737</strain>
    </source>
</reference>
<evidence type="ECO:0000313" key="5">
    <source>
        <dbReference type="Proteomes" id="UP000637578"/>
    </source>
</evidence>
<name>A0A8J3CA00_9PSEU</name>
<evidence type="ECO:0000313" key="4">
    <source>
        <dbReference type="EMBL" id="GGM36419.1"/>
    </source>
</evidence>
<gene>
    <name evidence="4" type="ORF">GCM10012275_04560</name>
</gene>
<dbReference type="AlphaFoldDB" id="A0A8J3CA00"/>
<dbReference type="EMBL" id="BMMK01000001">
    <property type="protein sequence ID" value="GGM36419.1"/>
    <property type="molecule type" value="Genomic_DNA"/>
</dbReference>
<evidence type="ECO:0000259" key="3">
    <source>
        <dbReference type="Pfam" id="PF10756"/>
    </source>
</evidence>
<evidence type="ECO:0000256" key="1">
    <source>
        <dbReference type="SAM" id="MobiDB-lite"/>
    </source>
</evidence>
<dbReference type="Pfam" id="PF10756">
    <property type="entry name" value="bPH_6"/>
    <property type="match status" value="1"/>
</dbReference>
<feature type="region of interest" description="Disordered" evidence="1">
    <location>
        <begin position="139"/>
        <end position="185"/>
    </location>
</feature>
<feature type="transmembrane region" description="Helical" evidence="2">
    <location>
        <begin position="33"/>
        <end position="50"/>
    </location>
</feature>
<dbReference type="RefSeq" id="WP_229685872.1">
    <property type="nucleotide sequence ID" value="NZ_BMMK01000001.1"/>
</dbReference>
<keyword evidence="2" id="KW-0812">Transmembrane</keyword>
<dbReference type="InterPro" id="IPR019692">
    <property type="entry name" value="CFP-6_PH"/>
</dbReference>
<keyword evidence="2" id="KW-1133">Transmembrane helix</keyword>
<feature type="transmembrane region" description="Helical" evidence="2">
    <location>
        <begin position="56"/>
        <end position="74"/>
    </location>
</feature>
<feature type="compositionally biased region" description="Basic and acidic residues" evidence="1">
    <location>
        <begin position="176"/>
        <end position="185"/>
    </location>
</feature>
<proteinExistence type="predicted"/>
<dbReference type="Proteomes" id="UP000637578">
    <property type="component" value="Unassembled WGS sequence"/>
</dbReference>
<sequence length="185" mass="19684">MSEPATPEPQQSADAPGTVARPAPRAVFRHNPIGIFGVFFLALCMTPVAWGAPGLQAIYLLPLGLLVWLLRVRTDVGVEGIRLRTVLGRRELPWSELTSLRVSERSWVRAVLRDGTEVTLPSVRARHLPLLATVSGRLPNPIAEQGESSATVDGDASENPEAGDTPAVAGEPDADGGPRSRADDA</sequence>